<dbReference type="GO" id="GO:0005829">
    <property type="term" value="C:cytosol"/>
    <property type="evidence" value="ECO:0007669"/>
    <property type="project" value="TreeGrafter"/>
</dbReference>
<dbReference type="GO" id="GO:0045148">
    <property type="term" value="F:tripeptide aminopeptidase activity"/>
    <property type="evidence" value="ECO:0007669"/>
    <property type="project" value="UniProtKB-UniRule"/>
</dbReference>
<dbReference type="EMBL" id="BKAM01000001">
    <property type="protein sequence ID" value="GEP71332.1"/>
    <property type="molecule type" value="Genomic_DNA"/>
</dbReference>
<evidence type="ECO:0000256" key="8">
    <source>
        <dbReference type="ARBA" id="ARBA00023049"/>
    </source>
</evidence>
<feature type="active site" evidence="9 10">
    <location>
        <position position="84"/>
    </location>
</feature>
<dbReference type="GO" id="GO:0043171">
    <property type="term" value="P:peptide catabolic process"/>
    <property type="evidence" value="ECO:0007669"/>
    <property type="project" value="UniProtKB-UniRule"/>
</dbReference>
<dbReference type="PIRSF" id="PIRSF037215">
    <property type="entry name" value="Peptidase_M20B"/>
    <property type="match status" value="1"/>
</dbReference>
<dbReference type="InterPro" id="IPR011650">
    <property type="entry name" value="Peptidase_M20_dimer"/>
</dbReference>
<evidence type="ECO:0000256" key="11">
    <source>
        <dbReference type="PIRSR" id="PIRSR037215-2"/>
    </source>
</evidence>
<dbReference type="NCBIfam" id="NF009920">
    <property type="entry name" value="PRK13381.1"/>
    <property type="match status" value="1"/>
</dbReference>
<evidence type="ECO:0000256" key="4">
    <source>
        <dbReference type="ARBA" id="ARBA00022670"/>
    </source>
</evidence>
<dbReference type="GO" id="GO:0008237">
    <property type="term" value="F:metallopeptidase activity"/>
    <property type="evidence" value="ECO:0007669"/>
    <property type="project" value="UniProtKB-KW"/>
</dbReference>
<keyword evidence="9" id="KW-0963">Cytoplasm</keyword>
<evidence type="ECO:0000256" key="1">
    <source>
        <dbReference type="ARBA" id="ARBA00000870"/>
    </source>
</evidence>
<dbReference type="Pfam" id="PF07687">
    <property type="entry name" value="M20_dimer"/>
    <property type="match status" value="1"/>
</dbReference>
<keyword evidence="4 9" id="KW-0645">Protease</keyword>
<sequence>MSKYPELIANFLDFVKVNSRSDPNSTTIPSSDRETKFLNTLKEMLERMGLSNVHTNDQSAYVFATLPANTDKQVPAVGFISHIDTADFNSENINPQIVENYDGKSVIPLDKAGKYTLDPKVFPSLKKYQGDTLITTDGSTLLGADDKAGVSEILAALTYLMAHPEIKHGDIKIGFGPDEEIGTGADHFDVKDFGADFAYTVDGGPLGDLNYETFNAADAKVDIQGTDVHPAEAKGVMVNAIQLGVDFHQALPEFDRPERTEGRQGFFHIYDFEGSVDHTQLAYIIRDHDRDRFEARKRLFKGIAERMNAEFGSDRIKVTLKDQYYNMGEIIEKDPTVVEIAEQAMKNVGVKPHVFPVRGGTDGSKISFMGLPTPNLFAGGENMHGRFEYVSEQTMEKAVDVIIEMVKLYAEK</sequence>
<reference evidence="13 14" key="1">
    <citation type="submission" date="2019-07" db="EMBL/GenBank/DDBJ databases">
        <title>Whole genome shotgun sequence of Lactobacillus rapi NBRC 109618.</title>
        <authorList>
            <person name="Hosoyama A."/>
            <person name="Uohara A."/>
            <person name="Ohji S."/>
            <person name="Ichikawa N."/>
        </authorList>
    </citation>
    <scope>NUCLEOTIDE SEQUENCE [LARGE SCALE GENOMIC DNA]</scope>
    <source>
        <strain evidence="13 14">NBRC 109618</strain>
    </source>
</reference>
<dbReference type="EC" id="3.4.11.4" evidence="9"/>
<dbReference type="PANTHER" id="PTHR42994:SF1">
    <property type="entry name" value="PEPTIDASE T"/>
    <property type="match status" value="1"/>
</dbReference>
<feature type="domain" description="Peptidase M20 dimerisation" evidence="12">
    <location>
        <begin position="211"/>
        <end position="312"/>
    </location>
</feature>
<dbReference type="PROSITE" id="PS00759">
    <property type="entry name" value="ARGE_DAPE_CPG2_2"/>
    <property type="match status" value="1"/>
</dbReference>
<evidence type="ECO:0000313" key="13">
    <source>
        <dbReference type="EMBL" id="GEP71332.1"/>
    </source>
</evidence>
<keyword evidence="3 9" id="KW-0031">Aminopeptidase</keyword>
<dbReference type="Gene3D" id="3.30.70.360">
    <property type="match status" value="1"/>
</dbReference>
<dbReference type="CDD" id="cd03892">
    <property type="entry name" value="M20_peptT"/>
    <property type="match status" value="1"/>
</dbReference>
<dbReference type="RefSeq" id="WP_056982808.1">
    <property type="nucleotide sequence ID" value="NZ_BKAM01000001.1"/>
</dbReference>
<keyword evidence="7 9" id="KW-0862">Zinc</keyword>
<dbReference type="NCBIfam" id="TIGR01882">
    <property type="entry name" value="peptidase-T"/>
    <property type="match status" value="1"/>
</dbReference>
<dbReference type="InterPro" id="IPR001261">
    <property type="entry name" value="ArgE/DapE_CS"/>
</dbReference>
<dbReference type="Gene3D" id="3.40.630.10">
    <property type="entry name" value="Zn peptidases"/>
    <property type="match status" value="1"/>
</dbReference>
<evidence type="ECO:0000256" key="7">
    <source>
        <dbReference type="ARBA" id="ARBA00022833"/>
    </source>
</evidence>
<feature type="binding site" evidence="9 11">
    <location>
        <position position="145"/>
    </location>
    <ligand>
        <name>Zn(2+)</name>
        <dbReference type="ChEBI" id="CHEBI:29105"/>
        <label>2</label>
    </ligand>
</feature>
<feature type="binding site" evidence="9 11">
    <location>
        <position position="202"/>
    </location>
    <ligand>
        <name>Zn(2+)</name>
        <dbReference type="ChEBI" id="CHEBI:29105"/>
        <label>1</label>
    </ligand>
</feature>
<dbReference type="GO" id="GO:0008270">
    <property type="term" value="F:zinc ion binding"/>
    <property type="evidence" value="ECO:0007669"/>
    <property type="project" value="UniProtKB-UniRule"/>
</dbReference>
<feature type="binding site" evidence="9 11">
    <location>
        <position position="384"/>
    </location>
    <ligand>
        <name>Zn(2+)</name>
        <dbReference type="ChEBI" id="CHEBI:29105"/>
        <label>2</label>
    </ligand>
</feature>
<evidence type="ECO:0000256" key="10">
    <source>
        <dbReference type="PIRSR" id="PIRSR037215-1"/>
    </source>
</evidence>
<feature type="active site" description="Proton acceptor" evidence="9 10">
    <location>
        <position position="179"/>
    </location>
</feature>
<feature type="binding site" evidence="9 11">
    <location>
        <position position="180"/>
    </location>
    <ligand>
        <name>Zn(2+)</name>
        <dbReference type="ChEBI" id="CHEBI:29105"/>
        <label>2</label>
    </ligand>
</feature>
<evidence type="ECO:0000256" key="2">
    <source>
        <dbReference type="ARBA" id="ARBA00009692"/>
    </source>
</evidence>
<feature type="binding site" evidence="9 11">
    <location>
        <position position="145"/>
    </location>
    <ligand>
        <name>Zn(2+)</name>
        <dbReference type="ChEBI" id="CHEBI:29105"/>
        <label>1</label>
    </ligand>
</feature>
<dbReference type="HAMAP" id="MF_00550">
    <property type="entry name" value="Aminopeptidase_M20"/>
    <property type="match status" value="1"/>
</dbReference>
<dbReference type="Pfam" id="PF01546">
    <property type="entry name" value="Peptidase_M20"/>
    <property type="match status" value="1"/>
</dbReference>
<evidence type="ECO:0000313" key="14">
    <source>
        <dbReference type="Proteomes" id="UP000321569"/>
    </source>
</evidence>
<comment type="subcellular location">
    <subcellularLocation>
        <location evidence="9">Cytoplasm</location>
    </subcellularLocation>
</comment>
<organism evidence="13 14">
    <name type="scientific">Lentilactobacillus rapi</name>
    <dbReference type="NCBI Taxonomy" id="481723"/>
    <lineage>
        <taxon>Bacteria</taxon>
        <taxon>Bacillati</taxon>
        <taxon>Bacillota</taxon>
        <taxon>Bacilli</taxon>
        <taxon>Lactobacillales</taxon>
        <taxon>Lactobacillaceae</taxon>
        <taxon>Lentilactobacillus</taxon>
    </lineage>
</organism>
<feature type="binding site" evidence="9 11">
    <location>
        <position position="82"/>
    </location>
    <ligand>
        <name>Zn(2+)</name>
        <dbReference type="ChEBI" id="CHEBI:29105"/>
        <label>1</label>
    </ligand>
</feature>
<dbReference type="Proteomes" id="UP000321569">
    <property type="component" value="Unassembled WGS sequence"/>
</dbReference>
<dbReference type="SUPFAM" id="SSF53187">
    <property type="entry name" value="Zn-dependent exopeptidases"/>
    <property type="match status" value="1"/>
</dbReference>
<keyword evidence="5 9" id="KW-0479">Metal-binding</keyword>
<dbReference type="InterPro" id="IPR002933">
    <property type="entry name" value="Peptidase_M20"/>
</dbReference>
<keyword evidence="6 9" id="KW-0378">Hydrolase</keyword>
<protein>
    <recommendedName>
        <fullName evidence="9">Peptidase T</fullName>
        <ecNumber evidence="9">3.4.11.4</ecNumber>
    </recommendedName>
    <alternativeName>
        <fullName evidence="9">Aminotripeptidase</fullName>
        <shortName evidence="9">Tripeptidase</shortName>
    </alternativeName>
    <alternativeName>
        <fullName evidence="9">Tripeptide aminopeptidase</fullName>
    </alternativeName>
</protein>
<dbReference type="AlphaFoldDB" id="A0A512PJI7"/>
<gene>
    <name evidence="9 13" type="primary">pepT</name>
    <name evidence="13" type="ORF">LRA02_02000</name>
</gene>
<dbReference type="InterPro" id="IPR010161">
    <property type="entry name" value="Peptidase_M20B"/>
</dbReference>
<dbReference type="PROSITE" id="PS00758">
    <property type="entry name" value="ARGE_DAPE_CPG2_1"/>
    <property type="match status" value="1"/>
</dbReference>
<evidence type="ECO:0000256" key="5">
    <source>
        <dbReference type="ARBA" id="ARBA00022723"/>
    </source>
</evidence>
<accession>A0A512PJI7</accession>
<name>A0A512PJI7_9LACO</name>
<comment type="cofactor">
    <cofactor evidence="9 11">
        <name>Zn(2+)</name>
        <dbReference type="ChEBI" id="CHEBI:29105"/>
    </cofactor>
    <text evidence="9 11">Binds 2 Zn(2+) ions per subunit.</text>
</comment>
<comment type="catalytic activity">
    <reaction evidence="1 9">
        <text>Release of the N-terminal residue from a tripeptide.</text>
        <dbReference type="EC" id="3.4.11.4"/>
    </reaction>
</comment>
<dbReference type="PANTHER" id="PTHR42994">
    <property type="entry name" value="PEPTIDASE T"/>
    <property type="match status" value="1"/>
</dbReference>
<keyword evidence="8 9" id="KW-0482">Metalloprotease</keyword>
<evidence type="ECO:0000259" key="12">
    <source>
        <dbReference type="Pfam" id="PF07687"/>
    </source>
</evidence>
<dbReference type="STRING" id="1423795.FD12_GL000408"/>
<dbReference type="SUPFAM" id="SSF55031">
    <property type="entry name" value="Bacterial exopeptidase dimerisation domain"/>
    <property type="match status" value="1"/>
</dbReference>
<comment type="function">
    <text evidence="9">Cleaves the N-terminal amino acid of tripeptides.</text>
</comment>
<evidence type="ECO:0000256" key="3">
    <source>
        <dbReference type="ARBA" id="ARBA00022438"/>
    </source>
</evidence>
<dbReference type="NCBIfam" id="NF003976">
    <property type="entry name" value="PRK05469.1"/>
    <property type="match status" value="1"/>
</dbReference>
<evidence type="ECO:0000256" key="9">
    <source>
        <dbReference type="HAMAP-Rule" id="MF_00550"/>
    </source>
</evidence>
<comment type="caution">
    <text evidence="13">The sequence shown here is derived from an EMBL/GenBank/DDBJ whole genome shotgun (WGS) entry which is preliminary data.</text>
</comment>
<dbReference type="OrthoDB" id="9804934at2"/>
<dbReference type="InterPro" id="IPR036264">
    <property type="entry name" value="Bact_exopeptidase_dim_dom"/>
</dbReference>
<comment type="similarity">
    <text evidence="2 9">Belongs to the peptidase M20B family.</text>
</comment>
<evidence type="ECO:0000256" key="6">
    <source>
        <dbReference type="ARBA" id="ARBA00022801"/>
    </source>
</evidence>
<proteinExistence type="inferred from homology"/>
<dbReference type="GO" id="GO:0006508">
    <property type="term" value="P:proteolysis"/>
    <property type="evidence" value="ECO:0007669"/>
    <property type="project" value="UniProtKB-UniRule"/>
</dbReference>